<evidence type="ECO:0000313" key="1">
    <source>
        <dbReference type="EMBL" id="AXE18916.1"/>
    </source>
</evidence>
<keyword evidence="2" id="KW-1185">Reference proteome</keyword>
<dbReference type="PROSITE" id="PS51257">
    <property type="entry name" value="PROKAR_LIPOPROTEIN"/>
    <property type="match status" value="1"/>
</dbReference>
<organism evidence="1 2">
    <name type="scientific">Runella rosea</name>
    <dbReference type="NCBI Taxonomy" id="2259595"/>
    <lineage>
        <taxon>Bacteria</taxon>
        <taxon>Pseudomonadati</taxon>
        <taxon>Bacteroidota</taxon>
        <taxon>Cytophagia</taxon>
        <taxon>Cytophagales</taxon>
        <taxon>Spirosomataceae</taxon>
        <taxon>Runella</taxon>
    </lineage>
</organism>
<dbReference type="AlphaFoldDB" id="A0A344TJU5"/>
<dbReference type="OrthoDB" id="968819at2"/>
<evidence type="ECO:0008006" key="3">
    <source>
        <dbReference type="Google" id="ProtNLM"/>
    </source>
</evidence>
<dbReference type="KEGG" id="run:DR864_14730"/>
<accession>A0A344TJU5</accession>
<dbReference type="EMBL" id="CP030850">
    <property type="protein sequence ID" value="AXE18916.1"/>
    <property type="molecule type" value="Genomic_DNA"/>
</dbReference>
<reference evidence="1 2" key="1">
    <citation type="submission" date="2018-07" db="EMBL/GenBank/DDBJ databases">
        <title>Genome sequencing of Runella.</title>
        <authorList>
            <person name="Baek M.-G."/>
            <person name="Yi H."/>
        </authorList>
    </citation>
    <scope>NUCLEOTIDE SEQUENCE [LARGE SCALE GENOMIC DNA]</scope>
    <source>
        <strain evidence="1 2">HYN0085</strain>
    </source>
</reference>
<protein>
    <recommendedName>
        <fullName evidence="3">Lipoprotein</fullName>
    </recommendedName>
</protein>
<gene>
    <name evidence="1" type="ORF">DR864_14730</name>
</gene>
<proteinExistence type="predicted"/>
<dbReference type="RefSeq" id="WP_114067697.1">
    <property type="nucleotide sequence ID" value="NZ_CP030850.1"/>
</dbReference>
<dbReference type="Proteomes" id="UP000251993">
    <property type="component" value="Chromosome"/>
</dbReference>
<name>A0A344TJU5_9BACT</name>
<evidence type="ECO:0000313" key="2">
    <source>
        <dbReference type="Proteomes" id="UP000251993"/>
    </source>
</evidence>
<sequence length="162" mass="18737">MIIKRIFFGILLVLMGCERKDIIETYVFSDMTKTQYFFYKIKREDSIVDINVKGYMDGSLGVSQGYCSDTTEFKISERTIMVNLSDNLNKEFFSTYNKSLRAKEKVQLNLNKEFVSVYKDSLRIKDGSEGTQAGLFHFLHFIPGTAKKGKIEVVFREHGYGF</sequence>